<evidence type="ECO:0000256" key="1">
    <source>
        <dbReference type="SAM" id="Phobius"/>
    </source>
</evidence>
<keyword evidence="2" id="KW-0732">Signal</keyword>
<feature type="signal peptide" evidence="2">
    <location>
        <begin position="1"/>
        <end position="18"/>
    </location>
</feature>
<keyword evidence="4" id="KW-1185">Reference proteome</keyword>
<reference evidence="3" key="2">
    <citation type="submission" date="2025-08" db="UniProtKB">
        <authorList>
            <consortium name="Ensembl"/>
        </authorList>
    </citation>
    <scope>IDENTIFICATION</scope>
</reference>
<proteinExistence type="predicted"/>
<evidence type="ECO:0000313" key="3">
    <source>
        <dbReference type="Ensembl" id="ENSDCDP00010060803.1"/>
    </source>
</evidence>
<name>A0AAY4ETU4_9TELE</name>
<evidence type="ECO:0000313" key="4">
    <source>
        <dbReference type="Proteomes" id="UP000694580"/>
    </source>
</evidence>
<keyword evidence="1" id="KW-0472">Membrane</keyword>
<feature type="transmembrane region" description="Helical" evidence="1">
    <location>
        <begin position="28"/>
        <end position="48"/>
    </location>
</feature>
<dbReference type="AlphaFoldDB" id="A0AAY4ETU4"/>
<dbReference type="PANTHER" id="PTHR36878">
    <property type="entry name" value="SMALL INTEGRAL MEMBRANE PROTEIN 30"/>
    <property type="match status" value="1"/>
</dbReference>
<reference evidence="3 4" key="1">
    <citation type="submission" date="2020-06" db="EMBL/GenBank/DDBJ databases">
        <authorList>
            <consortium name="Wellcome Sanger Institute Data Sharing"/>
        </authorList>
    </citation>
    <scope>NUCLEOTIDE SEQUENCE [LARGE SCALE GENOMIC DNA]</scope>
</reference>
<dbReference type="GeneTree" id="ENSGT01130000278674"/>
<keyword evidence="1" id="KW-0812">Transmembrane</keyword>
<evidence type="ECO:0000256" key="2">
    <source>
        <dbReference type="SAM" id="SignalP"/>
    </source>
</evidence>
<protein>
    <submittedName>
        <fullName evidence="3">Uncharacterized protein</fullName>
    </submittedName>
</protein>
<keyword evidence="1" id="KW-1133">Transmembrane helix</keyword>
<dbReference type="PANTHER" id="PTHR36878:SF1">
    <property type="entry name" value="SMALL INTEGRAL MEMBRANE PROTEIN 30"/>
    <property type="match status" value="1"/>
</dbReference>
<feature type="chain" id="PRO_5044338600" evidence="2">
    <location>
        <begin position="19"/>
        <end position="88"/>
    </location>
</feature>
<dbReference type="InterPro" id="IPR031742">
    <property type="entry name" value="DUF4730"/>
</dbReference>
<reference evidence="3" key="3">
    <citation type="submission" date="2025-09" db="UniProtKB">
        <authorList>
            <consortium name="Ensembl"/>
        </authorList>
    </citation>
    <scope>IDENTIFICATION</scope>
</reference>
<accession>A0AAY4ETU4</accession>
<dbReference type="Pfam" id="PF15873">
    <property type="entry name" value="DUF4730"/>
    <property type="match status" value="1"/>
</dbReference>
<dbReference type="Proteomes" id="UP000694580">
    <property type="component" value="Chromosome 15"/>
</dbReference>
<dbReference type="Ensembl" id="ENSDCDT00010071555.1">
    <property type="protein sequence ID" value="ENSDCDP00010060803.1"/>
    <property type="gene ID" value="ENSDCDG00010033704.1"/>
</dbReference>
<sequence length="88" mass="8997">MAAPQLLLLLSLAPAAVAAFDGGDASALLLGVAVTVAGLCACLGWYAYRAAPAEPSSSELQPLPRSHLFIALFFLPFGTAYANLCSAE</sequence>
<feature type="transmembrane region" description="Helical" evidence="1">
    <location>
        <begin position="68"/>
        <end position="84"/>
    </location>
</feature>
<organism evidence="3 4">
    <name type="scientific">Denticeps clupeoides</name>
    <name type="common">denticle herring</name>
    <dbReference type="NCBI Taxonomy" id="299321"/>
    <lineage>
        <taxon>Eukaryota</taxon>
        <taxon>Metazoa</taxon>
        <taxon>Chordata</taxon>
        <taxon>Craniata</taxon>
        <taxon>Vertebrata</taxon>
        <taxon>Euteleostomi</taxon>
        <taxon>Actinopterygii</taxon>
        <taxon>Neopterygii</taxon>
        <taxon>Teleostei</taxon>
        <taxon>Clupei</taxon>
        <taxon>Clupeiformes</taxon>
        <taxon>Denticipitoidei</taxon>
        <taxon>Denticipitidae</taxon>
        <taxon>Denticeps</taxon>
    </lineage>
</organism>